<dbReference type="AlphaFoldDB" id="A0A7I8L538"/>
<sequence>MWEYMLMIYSSPEILKSKIEDFKLKKANMFEMFDMGLLSTYLGIETHHELKGRDSINVATYKSLMGSLRYVTHRRLNLSFSVGFLNRFMKNSSAEHLKCTEHVLRYIKGTLNFSLKYKKEKNFVLAGFCDSDYGGDTEERKSTSSFCFFIDNSPMTWVSQKQRIIALLSCEVEYISLLWQHVKVFGWLNFSKS</sequence>
<name>A0A7I8L538_SPIIN</name>
<proteinExistence type="predicted"/>
<reference evidence="1" key="1">
    <citation type="submission" date="2020-02" db="EMBL/GenBank/DDBJ databases">
        <authorList>
            <person name="Scholz U."/>
            <person name="Mascher M."/>
            <person name="Fiebig A."/>
        </authorList>
    </citation>
    <scope>NUCLEOTIDE SEQUENCE</scope>
</reference>
<gene>
    <name evidence="1" type="ORF">SI8410_10015022</name>
</gene>
<dbReference type="CDD" id="cd09272">
    <property type="entry name" value="RNase_HI_RT_Ty1"/>
    <property type="match status" value="1"/>
</dbReference>
<keyword evidence="2" id="KW-1185">Reference proteome</keyword>
<dbReference type="EMBL" id="LR746273">
    <property type="protein sequence ID" value="CAA7404344.1"/>
    <property type="molecule type" value="Genomic_DNA"/>
</dbReference>
<accession>A0A7I8L538</accession>
<protein>
    <submittedName>
        <fullName evidence="1">Uncharacterized protein</fullName>
    </submittedName>
</protein>
<organism evidence="1 2">
    <name type="scientific">Spirodela intermedia</name>
    <name type="common">Intermediate duckweed</name>
    <dbReference type="NCBI Taxonomy" id="51605"/>
    <lineage>
        <taxon>Eukaryota</taxon>
        <taxon>Viridiplantae</taxon>
        <taxon>Streptophyta</taxon>
        <taxon>Embryophyta</taxon>
        <taxon>Tracheophyta</taxon>
        <taxon>Spermatophyta</taxon>
        <taxon>Magnoliopsida</taxon>
        <taxon>Liliopsida</taxon>
        <taxon>Araceae</taxon>
        <taxon>Lemnoideae</taxon>
        <taxon>Spirodela</taxon>
    </lineage>
</organism>
<dbReference type="PANTHER" id="PTHR11439">
    <property type="entry name" value="GAG-POL-RELATED RETROTRANSPOSON"/>
    <property type="match status" value="1"/>
</dbReference>
<evidence type="ECO:0000313" key="1">
    <source>
        <dbReference type="EMBL" id="CAA7404344.1"/>
    </source>
</evidence>
<dbReference type="Proteomes" id="UP000663760">
    <property type="component" value="Chromosome 10"/>
</dbReference>
<dbReference type="OrthoDB" id="443140at2759"/>
<evidence type="ECO:0000313" key="2">
    <source>
        <dbReference type="Proteomes" id="UP000663760"/>
    </source>
</evidence>
<dbReference type="PANTHER" id="PTHR11439:SF515">
    <property type="entry name" value="GAG-POL POLYPROTEIN"/>
    <property type="match status" value="1"/>
</dbReference>